<organism evidence="1 2">
    <name type="scientific">Marinobacter salarius</name>
    <dbReference type="NCBI Taxonomy" id="1420917"/>
    <lineage>
        <taxon>Bacteria</taxon>
        <taxon>Pseudomonadati</taxon>
        <taxon>Pseudomonadota</taxon>
        <taxon>Gammaproteobacteria</taxon>
        <taxon>Pseudomonadales</taxon>
        <taxon>Marinobacteraceae</taxon>
        <taxon>Marinobacter</taxon>
    </lineage>
</organism>
<evidence type="ECO:0000313" key="2">
    <source>
        <dbReference type="Proteomes" id="UP000199211"/>
    </source>
</evidence>
<evidence type="ECO:0008006" key="3">
    <source>
        <dbReference type="Google" id="ProtNLM"/>
    </source>
</evidence>
<protein>
    <recommendedName>
        <fullName evidence="3">RNA polymerase sigma-70 region 2 domain-containing protein</fullName>
    </recommendedName>
</protein>
<comment type="caution">
    <text evidence="1">The sequence shown here is derived from an EMBL/GenBank/DDBJ whole genome shotgun (WGS) entry which is preliminary data.</text>
</comment>
<dbReference type="RefSeq" id="WP_091642666.1">
    <property type="nucleotide sequence ID" value="NZ_FOTV01000009.1"/>
</dbReference>
<gene>
    <name evidence="1" type="ORF">SAMN04487868_109124</name>
</gene>
<reference evidence="1 2" key="1">
    <citation type="submission" date="2016-10" db="EMBL/GenBank/DDBJ databases">
        <authorList>
            <person name="Varghese N."/>
            <person name="Submissions S."/>
        </authorList>
    </citation>
    <scope>NUCLEOTIDE SEQUENCE [LARGE SCALE GENOMIC DNA]</scope>
    <source>
        <strain evidence="1 2">DSM 26291</strain>
    </source>
</reference>
<accession>A0ABY1FPB0</accession>
<proteinExistence type="predicted"/>
<name>A0ABY1FPB0_9GAMM</name>
<dbReference type="EMBL" id="FOTV01000009">
    <property type="protein sequence ID" value="SFL77041.1"/>
    <property type="molecule type" value="Genomic_DNA"/>
</dbReference>
<sequence length="192" mass="21116">MGREDDEYLSTDEVRAKLSCLLEADLLRLRRMAELQAKKLRNCDPDDLLSDGLDRVVSGARRWPRGVETAPFMRMVFGSIVSSRAKHAAIAAQHEMDVEVDQAGNVDSGNCVIEAGVSTDPAHAVYAQEMLEKVTSNLVNDPHAQAIALALGEGLTANETLSQFHMSQNQYDAARKRLRRVVSRLITGENAP</sequence>
<keyword evidence="2" id="KW-1185">Reference proteome</keyword>
<dbReference type="Proteomes" id="UP000199211">
    <property type="component" value="Unassembled WGS sequence"/>
</dbReference>
<evidence type="ECO:0000313" key="1">
    <source>
        <dbReference type="EMBL" id="SFL77041.1"/>
    </source>
</evidence>